<dbReference type="Proteomes" id="UP000467700">
    <property type="component" value="Unassembled WGS sequence"/>
</dbReference>
<evidence type="ECO:0000259" key="1">
    <source>
        <dbReference type="Pfam" id="PF12937"/>
    </source>
</evidence>
<feature type="domain" description="F-box" evidence="1">
    <location>
        <begin position="45"/>
        <end position="97"/>
    </location>
</feature>
<accession>A0A8S0VZD4</accession>
<dbReference type="OrthoDB" id="2829411at2759"/>
<evidence type="ECO:0000313" key="2">
    <source>
        <dbReference type="EMBL" id="CAA7263481.1"/>
    </source>
</evidence>
<gene>
    <name evidence="2" type="ORF">AAE3_LOCUS5535</name>
</gene>
<dbReference type="InterPro" id="IPR036047">
    <property type="entry name" value="F-box-like_dom_sf"/>
</dbReference>
<dbReference type="AlphaFoldDB" id="A0A8S0VZD4"/>
<organism evidence="2 3">
    <name type="scientific">Cyclocybe aegerita</name>
    <name type="common">Black poplar mushroom</name>
    <name type="synonym">Agrocybe aegerita</name>
    <dbReference type="NCBI Taxonomy" id="1973307"/>
    <lineage>
        <taxon>Eukaryota</taxon>
        <taxon>Fungi</taxon>
        <taxon>Dikarya</taxon>
        <taxon>Basidiomycota</taxon>
        <taxon>Agaricomycotina</taxon>
        <taxon>Agaricomycetes</taxon>
        <taxon>Agaricomycetidae</taxon>
        <taxon>Agaricales</taxon>
        <taxon>Agaricineae</taxon>
        <taxon>Bolbitiaceae</taxon>
        <taxon>Cyclocybe</taxon>
    </lineage>
</organism>
<dbReference type="Gene3D" id="1.20.1280.50">
    <property type="match status" value="1"/>
</dbReference>
<evidence type="ECO:0000313" key="3">
    <source>
        <dbReference type="Proteomes" id="UP000467700"/>
    </source>
</evidence>
<protein>
    <recommendedName>
        <fullName evidence="1">F-box domain-containing protein</fullName>
    </recommendedName>
</protein>
<keyword evidence="3" id="KW-1185">Reference proteome</keyword>
<proteinExistence type="predicted"/>
<name>A0A8S0VZD4_CYCAE</name>
<dbReference type="SUPFAM" id="SSF81383">
    <property type="entry name" value="F-box domain"/>
    <property type="match status" value="1"/>
</dbReference>
<sequence>MSTHQDVFSAHRTPEILHLTCPTSAEAHPIASMLEVNAIHDPFTACLPTEIASRILTFCADDEQEIGRRIPLALSAVSRKWRDIAQSTPALWTSIRLEFNSAPIQSSYEETLRHWLLLSSQRPLSIHFSIDEDFDRENPLEIQAYRAIIDILNVHSYRWEKLFLQIPLHLLNLFCSQIRGTPALRWLSINSHPSIDSHPDDVDDAQIAKFNLGGPLPTPRTVSIYACRLRRIRIDWTKVTHVQMFVAYISECLTLFATAPRLRECKLINVRHDDSAYPSTPIVHHHLLKLEIAMAWLNSTTPLFDHLCFPSLESLRYSCDSQPLDPLHSFLIRSSAPLKFLRINEDDFFHYGNKLTDLLWTIPSLEEFELYGARRYEKFWELLATYSEGSLTEQFLPMLTSLSLDSISNDDGEYNILEICEALKVRASRDRANRELGVLKRLNWDVNILDHHHEYYLEEETLQFFERLIADGLDFKITNLQFDGLAMLSTYFVFTLDSYLW</sequence>
<reference evidence="2 3" key="1">
    <citation type="submission" date="2020-01" db="EMBL/GenBank/DDBJ databases">
        <authorList>
            <person name="Gupta K D."/>
        </authorList>
    </citation>
    <scope>NUCLEOTIDE SEQUENCE [LARGE SCALE GENOMIC DNA]</scope>
</reference>
<dbReference type="EMBL" id="CACVBS010000039">
    <property type="protein sequence ID" value="CAA7263481.1"/>
    <property type="molecule type" value="Genomic_DNA"/>
</dbReference>
<comment type="caution">
    <text evidence="2">The sequence shown here is derived from an EMBL/GenBank/DDBJ whole genome shotgun (WGS) entry which is preliminary data.</text>
</comment>
<dbReference type="Pfam" id="PF12937">
    <property type="entry name" value="F-box-like"/>
    <property type="match status" value="1"/>
</dbReference>
<dbReference type="InterPro" id="IPR001810">
    <property type="entry name" value="F-box_dom"/>
</dbReference>